<proteinExistence type="evidence at transcript level"/>
<keyword evidence="1" id="KW-0732">Signal</keyword>
<feature type="signal peptide" evidence="1">
    <location>
        <begin position="1"/>
        <end position="19"/>
    </location>
</feature>
<dbReference type="EMBL" id="MK075126">
    <property type="protein sequence ID" value="AYV99529.1"/>
    <property type="molecule type" value="mRNA"/>
</dbReference>
<evidence type="ECO:0000256" key="1">
    <source>
        <dbReference type="SAM" id="SignalP"/>
    </source>
</evidence>
<feature type="chain" id="PRO_5018156623" evidence="1">
    <location>
        <begin position="20"/>
        <end position="84"/>
    </location>
</feature>
<reference evidence="2" key="1">
    <citation type="journal article" date="2018" name="Toxins">
        <title>Buzz kill: function and proteomic composition of venom from the giant assassin fly Dolopus genitalis (Diptera: Asilidae).</title>
        <authorList>
            <person name="Walker A.A."/>
            <person name="Dobson J."/>
            <person name="Jin J."/>
            <person name="Robinson S.D."/>
            <person name="Herzig V."/>
            <person name="Vetter I."/>
            <person name="King G.F."/>
            <person name="Fry B.G."/>
        </authorList>
    </citation>
    <scope>NUCLEOTIDE SEQUENCE</scope>
    <source>
        <strain evidence="2">U-Asilidin13-Dg8</strain>
        <tissue evidence="2">Venom/thoracic glands</tissue>
    </source>
</reference>
<dbReference type="AlphaFoldDB" id="A0A3G5BIB7"/>
<protein>
    <submittedName>
        <fullName evidence="2">Venom polypeptide</fullName>
    </submittedName>
</protein>
<organism evidence="2">
    <name type="scientific">Dolopus genitalis</name>
    <name type="common">Giant Australian assassin fly</name>
    <name type="synonym">Asilus genitalis</name>
    <dbReference type="NCBI Taxonomy" id="2488630"/>
    <lineage>
        <taxon>Eukaryota</taxon>
        <taxon>Metazoa</taxon>
        <taxon>Ecdysozoa</taxon>
        <taxon>Arthropoda</taxon>
        <taxon>Hexapoda</taxon>
        <taxon>Insecta</taxon>
        <taxon>Pterygota</taxon>
        <taxon>Neoptera</taxon>
        <taxon>Endopterygota</taxon>
        <taxon>Diptera</taxon>
        <taxon>Brachycera</taxon>
        <taxon>Muscomorpha</taxon>
        <taxon>Asiloidea</taxon>
        <taxon>Asilidae</taxon>
        <taxon>Asilinae</taxon>
        <taxon>Dolopus</taxon>
    </lineage>
</organism>
<accession>A0A3G5BIB7</accession>
<name>A0A3G5BIB7_DOLGE</name>
<sequence length="84" mass="9588">MKFLGVIFAIAALFSVANAWNDLPSYCGQPCRDTQSITCAYNQRCYNFFTTLCEMKKYNCDHNERFIAVGMAQCLISPNKCRNI</sequence>
<evidence type="ECO:0000313" key="2">
    <source>
        <dbReference type="EMBL" id="AYV99529.1"/>
    </source>
</evidence>